<dbReference type="AlphaFoldDB" id="A0A7G2CC94"/>
<evidence type="ECO:0000313" key="3">
    <source>
        <dbReference type="Proteomes" id="UP000515908"/>
    </source>
</evidence>
<sequence length="205" mass="22127">MPHYYSFHPKEAVSVTAVLVKYMKQLADKSEKRRNSIQEKSATAEGSVENDDGGESGVPLPAKEVDFCQLISALRMPEKSSVASPGLNSGAQLFSIADIAPLRNTLAIHVQTTPKTDTQEGFFQRERNAADVVEILSRSGGSASAIPTDKENSVTSVWLTVEELCEQMNFLVLFRCLDGLYQNTAVVEYESTGGSAQEATSGGFG</sequence>
<dbReference type="Proteomes" id="UP000515908">
    <property type="component" value="Chromosome 06"/>
</dbReference>
<dbReference type="VEuPathDB" id="TriTrypDB:ADEAN_000380500"/>
<dbReference type="EMBL" id="LR877150">
    <property type="protein sequence ID" value="CAD2216343.1"/>
    <property type="molecule type" value="Genomic_DNA"/>
</dbReference>
<reference evidence="2 3" key="1">
    <citation type="submission" date="2020-08" db="EMBL/GenBank/DDBJ databases">
        <authorList>
            <person name="Newling K."/>
            <person name="Davey J."/>
            <person name="Forrester S."/>
        </authorList>
    </citation>
    <scope>NUCLEOTIDE SEQUENCE [LARGE SCALE GENOMIC DNA]</scope>
    <source>
        <strain evidence="3">Crithidia deanei Carvalho (ATCC PRA-265)</strain>
    </source>
</reference>
<name>A0A7G2CC94_9TRYP</name>
<gene>
    <name evidence="2" type="ORF">ADEAN_000380500</name>
</gene>
<keyword evidence="3" id="KW-1185">Reference proteome</keyword>
<organism evidence="2 3">
    <name type="scientific">Angomonas deanei</name>
    <dbReference type="NCBI Taxonomy" id="59799"/>
    <lineage>
        <taxon>Eukaryota</taxon>
        <taxon>Discoba</taxon>
        <taxon>Euglenozoa</taxon>
        <taxon>Kinetoplastea</taxon>
        <taxon>Metakinetoplastina</taxon>
        <taxon>Trypanosomatida</taxon>
        <taxon>Trypanosomatidae</taxon>
        <taxon>Strigomonadinae</taxon>
        <taxon>Angomonas</taxon>
    </lineage>
</organism>
<feature type="region of interest" description="Disordered" evidence="1">
    <location>
        <begin position="30"/>
        <end position="59"/>
    </location>
</feature>
<protein>
    <submittedName>
        <fullName evidence="2">Uncharacterized protein</fullName>
    </submittedName>
</protein>
<accession>A0A7G2CC94</accession>
<evidence type="ECO:0000256" key="1">
    <source>
        <dbReference type="SAM" id="MobiDB-lite"/>
    </source>
</evidence>
<evidence type="ECO:0000313" key="2">
    <source>
        <dbReference type="EMBL" id="CAD2216343.1"/>
    </source>
</evidence>
<proteinExistence type="predicted"/>